<name>K2G8K2_9BACT</name>
<sequence length="379" mass="46478">MKEQNNHNVELIIDWEQALNIILDCINHAQKTIKIRMYMWRDDASWKSILDALSKKIQINPQIKIFIEKDAFWTRVYNFQKYITFWRLWWDIFFSDHWKDFIKKENIEFKYIWYSSLLLFKYIKENDHSKVYLFDENTNSCKAIIWWMNISDEYLTPQDKNNPSKWGWHDYMVLIKWELTKNININNFKKNKKFFSRKIHEWIGVLMNIQNKQSIRKEILKEFARAKKSIIIEHWYLTDNIIIKNLRKISQKGINVTIIMPDTSDWVYHANMHSIYNLLRPSRFRNPHNKEIEIYLYKWMIHAKVILIDEFTSIIGSANLTNWSFDLLKETNAIFRQKNWITKDLLEQLNKDLENCKRITIWNIPKYNKWLAWFQGIFI</sequence>
<dbReference type="EMBL" id="AMFJ01000798">
    <property type="protein sequence ID" value="EKE26464.1"/>
    <property type="molecule type" value="Genomic_DNA"/>
</dbReference>
<gene>
    <name evidence="2" type="ORF">ACD_4C00282G0004</name>
</gene>
<dbReference type="GO" id="GO:0032049">
    <property type="term" value="P:cardiolipin biosynthetic process"/>
    <property type="evidence" value="ECO:0007669"/>
    <property type="project" value="UniProtKB-ARBA"/>
</dbReference>
<organism evidence="2">
    <name type="scientific">uncultured bacterium</name>
    <name type="common">gcode 4</name>
    <dbReference type="NCBI Taxonomy" id="1234023"/>
    <lineage>
        <taxon>Bacteria</taxon>
        <taxon>environmental samples</taxon>
    </lineage>
</organism>
<dbReference type="PANTHER" id="PTHR21248">
    <property type="entry name" value="CARDIOLIPIN SYNTHASE"/>
    <property type="match status" value="1"/>
</dbReference>
<dbReference type="AlphaFoldDB" id="K2G8K2"/>
<evidence type="ECO:0000313" key="2">
    <source>
        <dbReference type="EMBL" id="EKE26464.1"/>
    </source>
</evidence>
<dbReference type="InterPro" id="IPR025202">
    <property type="entry name" value="PLD-like_dom"/>
</dbReference>
<dbReference type="InterPro" id="IPR001736">
    <property type="entry name" value="PLipase_D/transphosphatidylase"/>
</dbReference>
<dbReference type="GO" id="GO:0030572">
    <property type="term" value="F:phosphatidyltransferase activity"/>
    <property type="evidence" value="ECO:0007669"/>
    <property type="project" value="UniProtKB-ARBA"/>
</dbReference>
<protein>
    <recommendedName>
        <fullName evidence="1">PLD phosphodiesterase domain-containing protein</fullName>
    </recommendedName>
</protein>
<dbReference type="SUPFAM" id="SSF56024">
    <property type="entry name" value="Phospholipase D/nuclease"/>
    <property type="match status" value="2"/>
</dbReference>
<comment type="caution">
    <text evidence="2">The sequence shown here is derived from an EMBL/GenBank/DDBJ whole genome shotgun (WGS) entry which is preliminary data.</text>
</comment>
<accession>K2G8K2</accession>
<dbReference type="Gene3D" id="3.30.870.10">
    <property type="entry name" value="Endonuclease Chain A"/>
    <property type="match status" value="2"/>
</dbReference>
<dbReference type="SMART" id="SM00155">
    <property type="entry name" value="PLDc"/>
    <property type="match status" value="1"/>
</dbReference>
<dbReference type="PROSITE" id="PS50035">
    <property type="entry name" value="PLD"/>
    <property type="match status" value="1"/>
</dbReference>
<dbReference type="PANTHER" id="PTHR21248:SF22">
    <property type="entry name" value="PHOSPHOLIPASE D"/>
    <property type="match status" value="1"/>
</dbReference>
<feature type="domain" description="PLD phosphodiesterase" evidence="1">
    <location>
        <begin position="297"/>
        <end position="324"/>
    </location>
</feature>
<reference evidence="2" key="1">
    <citation type="journal article" date="2012" name="Science">
        <title>Fermentation, hydrogen, and sulfur metabolism in multiple uncultivated bacterial phyla.</title>
        <authorList>
            <person name="Wrighton K.C."/>
            <person name="Thomas B.C."/>
            <person name="Sharon I."/>
            <person name="Miller C.S."/>
            <person name="Castelle C.J."/>
            <person name="VerBerkmoes N.C."/>
            <person name="Wilkins M.J."/>
            <person name="Hettich R.L."/>
            <person name="Lipton M.S."/>
            <person name="Williams K.H."/>
            <person name="Long P.E."/>
            <person name="Banfield J.F."/>
        </authorList>
    </citation>
    <scope>NUCLEOTIDE SEQUENCE [LARGE SCALE GENOMIC DNA]</scope>
</reference>
<proteinExistence type="predicted"/>
<evidence type="ECO:0000259" key="1">
    <source>
        <dbReference type="PROSITE" id="PS50035"/>
    </source>
</evidence>
<dbReference type="Pfam" id="PF13091">
    <property type="entry name" value="PLDc_2"/>
    <property type="match status" value="1"/>
</dbReference>